<gene>
    <name evidence="1" type="ORF">DSO57_1013804</name>
</gene>
<comment type="caution">
    <text evidence="1">The sequence shown here is derived from an EMBL/GenBank/DDBJ whole genome shotgun (WGS) entry which is preliminary data.</text>
</comment>
<sequence>MMGYYIQFIPDFSNTSKPLVQLLRNVPFGLTASQQQVCVTLKQKLKEAPILVYPYVATKFPDSPANVSYNTQGALNELSLDVSNNMNQSDGNIEWQVLHPNLEFYQFDLLIPVQVIPQLQTLHETSHYATPLWPCGFPHMVY</sequence>
<organism evidence="1 2">
    <name type="scientific">Entomophthora muscae</name>
    <dbReference type="NCBI Taxonomy" id="34485"/>
    <lineage>
        <taxon>Eukaryota</taxon>
        <taxon>Fungi</taxon>
        <taxon>Fungi incertae sedis</taxon>
        <taxon>Zoopagomycota</taxon>
        <taxon>Entomophthoromycotina</taxon>
        <taxon>Entomophthoromycetes</taxon>
        <taxon>Entomophthorales</taxon>
        <taxon>Entomophthoraceae</taxon>
        <taxon>Entomophthora</taxon>
    </lineage>
</organism>
<keyword evidence="2" id="KW-1185">Reference proteome</keyword>
<reference evidence="1" key="1">
    <citation type="submission" date="2022-04" db="EMBL/GenBank/DDBJ databases">
        <title>Genome of the entomopathogenic fungus Entomophthora muscae.</title>
        <authorList>
            <person name="Elya C."/>
            <person name="Lovett B.R."/>
            <person name="Lee E."/>
            <person name="Macias A.M."/>
            <person name="Hajek A.E."/>
            <person name="De Bivort B.L."/>
            <person name="Kasson M.T."/>
            <person name="De Fine Licht H.H."/>
            <person name="Stajich J.E."/>
        </authorList>
    </citation>
    <scope>NUCLEOTIDE SEQUENCE</scope>
    <source>
        <strain evidence="1">Berkeley</strain>
    </source>
</reference>
<accession>A0ACC2RWZ1</accession>
<name>A0ACC2RWZ1_9FUNG</name>
<proteinExistence type="predicted"/>
<dbReference type="EMBL" id="QTSX02006441">
    <property type="protein sequence ID" value="KAJ9054505.1"/>
    <property type="molecule type" value="Genomic_DNA"/>
</dbReference>
<dbReference type="Proteomes" id="UP001165960">
    <property type="component" value="Unassembled WGS sequence"/>
</dbReference>
<evidence type="ECO:0000313" key="1">
    <source>
        <dbReference type="EMBL" id="KAJ9054505.1"/>
    </source>
</evidence>
<evidence type="ECO:0000313" key="2">
    <source>
        <dbReference type="Proteomes" id="UP001165960"/>
    </source>
</evidence>
<protein>
    <submittedName>
        <fullName evidence="1">Uncharacterized protein</fullName>
    </submittedName>
</protein>